<gene>
    <name evidence="1" type="ORF">Q31b_30820</name>
</gene>
<sequence>MAIAKARSESTRSLRSRQLANVKYHPEKAGFCESRGSSFFRRQRTPPMSLRVPSWTASMRESSRCQVCVFLQSTIGCTRNRSYGSQRPACPDSMQTTGCVLNRLACRGAGTSGTAASQNILVFLTHLSESTCDVIVVWIIRFGPPRANEWVSLKRYLFLQRLARERLIDGPGRS</sequence>
<protein>
    <submittedName>
        <fullName evidence="1">Uncharacterized protein</fullName>
    </submittedName>
</protein>
<name>A0A5C6DYC8_9BACT</name>
<dbReference type="Proteomes" id="UP000315471">
    <property type="component" value="Unassembled WGS sequence"/>
</dbReference>
<organism evidence="1 2">
    <name type="scientific">Novipirellula aureliae</name>
    <dbReference type="NCBI Taxonomy" id="2527966"/>
    <lineage>
        <taxon>Bacteria</taxon>
        <taxon>Pseudomonadati</taxon>
        <taxon>Planctomycetota</taxon>
        <taxon>Planctomycetia</taxon>
        <taxon>Pirellulales</taxon>
        <taxon>Pirellulaceae</taxon>
        <taxon>Novipirellula</taxon>
    </lineage>
</organism>
<dbReference type="EMBL" id="SJPY01000004">
    <property type="protein sequence ID" value="TWU41628.1"/>
    <property type="molecule type" value="Genomic_DNA"/>
</dbReference>
<keyword evidence="2" id="KW-1185">Reference proteome</keyword>
<accession>A0A5C6DYC8</accession>
<comment type="caution">
    <text evidence="1">The sequence shown here is derived from an EMBL/GenBank/DDBJ whole genome shotgun (WGS) entry which is preliminary data.</text>
</comment>
<evidence type="ECO:0000313" key="1">
    <source>
        <dbReference type="EMBL" id="TWU41628.1"/>
    </source>
</evidence>
<evidence type="ECO:0000313" key="2">
    <source>
        <dbReference type="Proteomes" id="UP000315471"/>
    </source>
</evidence>
<dbReference type="AlphaFoldDB" id="A0A5C6DYC8"/>
<proteinExistence type="predicted"/>
<reference evidence="1 2" key="1">
    <citation type="submission" date="2019-02" db="EMBL/GenBank/DDBJ databases">
        <title>Deep-cultivation of Planctomycetes and their phenomic and genomic characterization uncovers novel biology.</title>
        <authorList>
            <person name="Wiegand S."/>
            <person name="Jogler M."/>
            <person name="Boedeker C."/>
            <person name="Pinto D."/>
            <person name="Vollmers J."/>
            <person name="Rivas-Marin E."/>
            <person name="Kohn T."/>
            <person name="Peeters S.H."/>
            <person name="Heuer A."/>
            <person name="Rast P."/>
            <person name="Oberbeckmann S."/>
            <person name="Bunk B."/>
            <person name="Jeske O."/>
            <person name="Meyerdierks A."/>
            <person name="Storesund J.E."/>
            <person name="Kallscheuer N."/>
            <person name="Luecker S."/>
            <person name="Lage O.M."/>
            <person name="Pohl T."/>
            <person name="Merkel B.J."/>
            <person name="Hornburger P."/>
            <person name="Mueller R.-W."/>
            <person name="Bruemmer F."/>
            <person name="Labrenz M."/>
            <person name="Spormann A.M."/>
            <person name="Op Den Camp H."/>
            <person name="Overmann J."/>
            <person name="Amann R."/>
            <person name="Jetten M.S.M."/>
            <person name="Mascher T."/>
            <person name="Medema M.H."/>
            <person name="Devos D.P."/>
            <person name="Kaster A.-K."/>
            <person name="Ovreas L."/>
            <person name="Rohde M."/>
            <person name="Galperin M.Y."/>
            <person name="Jogler C."/>
        </authorList>
    </citation>
    <scope>NUCLEOTIDE SEQUENCE [LARGE SCALE GENOMIC DNA]</scope>
    <source>
        <strain evidence="1 2">Q31b</strain>
    </source>
</reference>